<evidence type="ECO:0000313" key="2">
    <source>
        <dbReference type="Proteomes" id="UP001209540"/>
    </source>
</evidence>
<accession>A0AAD5K6N5</accession>
<name>A0AAD5K6N5_9FUNG</name>
<gene>
    <name evidence="1" type="ORF">BDA99DRAFT_515534</name>
</gene>
<dbReference type="EMBL" id="JAIXMP010000019">
    <property type="protein sequence ID" value="KAI9258202.1"/>
    <property type="molecule type" value="Genomic_DNA"/>
</dbReference>
<protein>
    <submittedName>
        <fullName evidence="1">Uncharacterized protein</fullName>
    </submittedName>
</protein>
<evidence type="ECO:0000313" key="1">
    <source>
        <dbReference type="EMBL" id="KAI9258202.1"/>
    </source>
</evidence>
<proteinExistence type="predicted"/>
<comment type="caution">
    <text evidence="1">The sequence shown here is derived from an EMBL/GenBank/DDBJ whole genome shotgun (WGS) entry which is preliminary data.</text>
</comment>
<sequence>MFGNKILSSSSNVFFFWSMPFLPFWSSLCSAFRISQVYVVLVHTATGSTPVLGSRGLSSCWCQVTLDIARLFDNPTEPRRRQLV</sequence>
<reference evidence="1" key="1">
    <citation type="journal article" date="2022" name="IScience">
        <title>Evolution of zygomycete secretomes and the origins of terrestrial fungal ecologies.</title>
        <authorList>
            <person name="Chang Y."/>
            <person name="Wang Y."/>
            <person name="Mondo S."/>
            <person name="Ahrendt S."/>
            <person name="Andreopoulos W."/>
            <person name="Barry K."/>
            <person name="Beard J."/>
            <person name="Benny G.L."/>
            <person name="Blankenship S."/>
            <person name="Bonito G."/>
            <person name="Cuomo C."/>
            <person name="Desiro A."/>
            <person name="Gervers K.A."/>
            <person name="Hundley H."/>
            <person name="Kuo A."/>
            <person name="LaButti K."/>
            <person name="Lang B.F."/>
            <person name="Lipzen A."/>
            <person name="O'Donnell K."/>
            <person name="Pangilinan J."/>
            <person name="Reynolds N."/>
            <person name="Sandor L."/>
            <person name="Smith M.E."/>
            <person name="Tsang A."/>
            <person name="Grigoriev I.V."/>
            <person name="Stajich J.E."/>
            <person name="Spatafora J.W."/>
        </authorList>
    </citation>
    <scope>NUCLEOTIDE SEQUENCE</scope>
    <source>
        <strain evidence="1">RSA 2281</strain>
    </source>
</reference>
<reference evidence="1" key="2">
    <citation type="submission" date="2023-02" db="EMBL/GenBank/DDBJ databases">
        <authorList>
            <consortium name="DOE Joint Genome Institute"/>
            <person name="Mondo S.J."/>
            <person name="Chang Y."/>
            <person name="Wang Y."/>
            <person name="Ahrendt S."/>
            <person name="Andreopoulos W."/>
            <person name="Barry K."/>
            <person name="Beard J."/>
            <person name="Benny G.L."/>
            <person name="Blankenship S."/>
            <person name="Bonito G."/>
            <person name="Cuomo C."/>
            <person name="Desiro A."/>
            <person name="Gervers K.A."/>
            <person name="Hundley H."/>
            <person name="Kuo A."/>
            <person name="LaButti K."/>
            <person name="Lang B.F."/>
            <person name="Lipzen A."/>
            <person name="O'Donnell K."/>
            <person name="Pangilinan J."/>
            <person name="Reynolds N."/>
            <person name="Sandor L."/>
            <person name="Smith M.W."/>
            <person name="Tsang A."/>
            <person name="Grigoriev I.V."/>
            <person name="Stajich J.E."/>
            <person name="Spatafora J.W."/>
        </authorList>
    </citation>
    <scope>NUCLEOTIDE SEQUENCE</scope>
    <source>
        <strain evidence="1">RSA 2281</strain>
    </source>
</reference>
<keyword evidence="2" id="KW-1185">Reference proteome</keyword>
<organism evidence="1 2">
    <name type="scientific">Phascolomyces articulosus</name>
    <dbReference type="NCBI Taxonomy" id="60185"/>
    <lineage>
        <taxon>Eukaryota</taxon>
        <taxon>Fungi</taxon>
        <taxon>Fungi incertae sedis</taxon>
        <taxon>Mucoromycota</taxon>
        <taxon>Mucoromycotina</taxon>
        <taxon>Mucoromycetes</taxon>
        <taxon>Mucorales</taxon>
        <taxon>Lichtheimiaceae</taxon>
        <taxon>Phascolomyces</taxon>
    </lineage>
</organism>
<dbReference type="AlphaFoldDB" id="A0AAD5K6N5"/>
<dbReference type="Proteomes" id="UP001209540">
    <property type="component" value="Unassembled WGS sequence"/>
</dbReference>